<dbReference type="Pfam" id="PF07714">
    <property type="entry name" value="PK_Tyr_Ser-Thr"/>
    <property type="match status" value="1"/>
</dbReference>
<dbReference type="RefSeq" id="XP_024397705.1">
    <property type="nucleotide sequence ID" value="XM_024541937.2"/>
</dbReference>
<dbReference type="SMART" id="SM00220">
    <property type="entry name" value="S_TKc"/>
    <property type="match status" value="1"/>
</dbReference>
<dbReference type="KEGG" id="ppp:112292929"/>
<dbReference type="RefSeq" id="XP_024397707.1">
    <property type="nucleotide sequence ID" value="XM_024541939.2"/>
</dbReference>
<dbReference type="Proteomes" id="UP000006727">
    <property type="component" value="Chromosome 15"/>
</dbReference>
<dbReference type="Gramene" id="Pp3c15_20810V3.6">
    <property type="protein sequence ID" value="Pp3c15_20810V3.6"/>
    <property type="gene ID" value="Pp3c15_20810"/>
</dbReference>
<dbReference type="Gramene" id="Pp3c15_20810V3.7">
    <property type="protein sequence ID" value="Pp3c15_20810V3.7"/>
    <property type="gene ID" value="Pp3c15_20810"/>
</dbReference>
<keyword evidence="4" id="KW-1185">Reference proteome</keyword>
<dbReference type="EnsemblPlants" id="Pp3c15_20810V3.7">
    <property type="protein sequence ID" value="Pp3c15_20810V3.7"/>
    <property type="gene ID" value="Pp3c15_20810"/>
</dbReference>
<dbReference type="PANTHER" id="PTHR44329:SF260">
    <property type="entry name" value="PROTEIN KINASE DOMAIN-CONTAINING PROTEIN"/>
    <property type="match status" value="1"/>
</dbReference>
<reference evidence="3 4" key="2">
    <citation type="journal article" date="2018" name="Plant J.">
        <title>The Physcomitrella patens chromosome-scale assembly reveals moss genome structure and evolution.</title>
        <authorList>
            <person name="Lang D."/>
            <person name="Ullrich K.K."/>
            <person name="Murat F."/>
            <person name="Fuchs J."/>
            <person name="Jenkins J."/>
            <person name="Haas F.B."/>
            <person name="Piednoel M."/>
            <person name="Gundlach H."/>
            <person name="Van Bel M."/>
            <person name="Meyberg R."/>
            <person name="Vives C."/>
            <person name="Morata J."/>
            <person name="Symeonidi A."/>
            <person name="Hiss M."/>
            <person name="Muchero W."/>
            <person name="Kamisugi Y."/>
            <person name="Saleh O."/>
            <person name="Blanc G."/>
            <person name="Decker E.L."/>
            <person name="van Gessel N."/>
            <person name="Grimwood J."/>
            <person name="Hayes R.D."/>
            <person name="Graham S.W."/>
            <person name="Gunter L.E."/>
            <person name="McDaniel S.F."/>
            <person name="Hoernstein S.N.W."/>
            <person name="Larsson A."/>
            <person name="Li F.W."/>
            <person name="Perroud P.F."/>
            <person name="Phillips J."/>
            <person name="Ranjan P."/>
            <person name="Rokshar D.S."/>
            <person name="Rothfels C.J."/>
            <person name="Schneider L."/>
            <person name="Shu S."/>
            <person name="Stevenson D.W."/>
            <person name="Thummler F."/>
            <person name="Tillich M."/>
            <person name="Villarreal Aguilar J.C."/>
            <person name="Widiez T."/>
            <person name="Wong G.K."/>
            <person name="Wymore A."/>
            <person name="Zhang Y."/>
            <person name="Zimmer A.D."/>
            <person name="Quatrano R.S."/>
            <person name="Mayer K.F.X."/>
            <person name="Goodstein D."/>
            <person name="Casacuberta J.M."/>
            <person name="Vandepoele K."/>
            <person name="Reski R."/>
            <person name="Cuming A.C."/>
            <person name="Tuskan G.A."/>
            <person name="Maumus F."/>
            <person name="Salse J."/>
            <person name="Schmutz J."/>
            <person name="Rensing S.A."/>
        </authorList>
    </citation>
    <scope>NUCLEOTIDE SEQUENCE [LARGE SCALE GENOMIC DNA]</scope>
    <source>
        <strain evidence="3 4">cv. Gransden 2004</strain>
    </source>
</reference>
<feature type="domain" description="Protein kinase" evidence="2">
    <location>
        <begin position="227"/>
        <end position="498"/>
    </location>
</feature>
<dbReference type="Gene3D" id="1.10.510.10">
    <property type="entry name" value="Transferase(Phosphotransferase) domain 1"/>
    <property type="match status" value="1"/>
</dbReference>
<evidence type="ECO:0000313" key="3">
    <source>
        <dbReference type="EnsemblPlants" id="Pp3c15_20810V3.7"/>
    </source>
</evidence>
<dbReference type="InterPro" id="IPR001245">
    <property type="entry name" value="Ser-Thr/Tyr_kinase_cat_dom"/>
</dbReference>
<dbReference type="EnsemblPlants" id="Pp3c15_20810V3.6">
    <property type="protein sequence ID" value="Pp3c15_20810V3.6"/>
    <property type="gene ID" value="Pp3c15_20810"/>
</dbReference>
<accession>A0A7I4F5C1</accession>
<reference evidence="3" key="3">
    <citation type="submission" date="2020-12" db="UniProtKB">
        <authorList>
            <consortium name="EnsemblPlants"/>
        </authorList>
    </citation>
    <scope>IDENTIFICATION</scope>
</reference>
<dbReference type="CDD" id="cd13999">
    <property type="entry name" value="STKc_MAP3K-like"/>
    <property type="match status" value="1"/>
</dbReference>
<dbReference type="GO" id="GO:0005524">
    <property type="term" value="F:ATP binding"/>
    <property type="evidence" value="ECO:0007669"/>
    <property type="project" value="InterPro"/>
</dbReference>
<dbReference type="InterPro" id="IPR051681">
    <property type="entry name" value="Ser/Thr_Kinases-Pseudokinases"/>
</dbReference>
<feature type="region of interest" description="Disordered" evidence="1">
    <location>
        <begin position="532"/>
        <end position="576"/>
    </location>
</feature>
<protein>
    <recommendedName>
        <fullName evidence="2">Protein kinase domain-containing protein</fullName>
    </recommendedName>
</protein>
<dbReference type="InterPro" id="IPR008271">
    <property type="entry name" value="Ser/Thr_kinase_AS"/>
</dbReference>
<dbReference type="InterPro" id="IPR011009">
    <property type="entry name" value="Kinase-like_dom_sf"/>
</dbReference>
<organism evidence="3 4">
    <name type="scientific">Physcomitrium patens</name>
    <name type="common">Spreading-leaved earth moss</name>
    <name type="synonym">Physcomitrella patens</name>
    <dbReference type="NCBI Taxonomy" id="3218"/>
    <lineage>
        <taxon>Eukaryota</taxon>
        <taxon>Viridiplantae</taxon>
        <taxon>Streptophyta</taxon>
        <taxon>Embryophyta</taxon>
        <taxon>Bryophyta</taxon>
        <taxon>Bryophytina</taxon>
        <taxon>Bryopsida</taxon>
        <taxon>Funariidae</taxon>
        <taxon>Funariales</taxon>
        <taxon>Funariaceae</taxon>
        <taxon>Physcomitrium</taxon>
    </lineage>
</organism>
<dbReference type="GO" id="GO:0004674">
    <property type="term" value="F:protein serine/threonine kinase activity"/>
    <property type="evidence" value="ECO:0000318"/>
    <property type="project" value="GO_Central"/>
</dbReference>
<dbReference type="InterPro" id="IPR000719">
    <property type="entry name" value="Prot_kinase_dom"/>
</dbReference>
<proteinExistence type="predicted"/>
<sequence length="619" mass="69884">MAQRLWNVIQAVTRFSKTVENTPQRYLSVAKECMHQIQSCMDSPSVTTPFQFNHGQCEYLIQKLKSAVEIAEECILSHSGEHRGNCLKIFKLLSWLAKEIESFVEDCRKKNWIEAAMLFTNMSEHVSSLGFDLELSTKLLSSRKLFRHILDELEEMRPAVVSLVKERALGDQRTLLKRLETHMSHSSNSNNLDQQLASCLHGRLTQILSGTVQFSIWEVDHAKSVERLGSTQLGRGAFGEVRKTRWFRFEVAEKIFYGSNHPSFKNEVEILAGLAHPNIVPLLGYAIDNNRYSIIMELMDGDLFHLMQDRMHHKKSHDGPFTIFEAVDIMLQIGEGMVYLHNNKIVHRDVKSQNILFKKKKYIDGSEHICAKLADFGLSKTKENSSTFSNQTPNTGTTRWMAPELMSRGQVGSKVKSFPFQLDVYSFGMLCYEILTGAVPFSNTCSHIEVKRKVLDGVRPSLPEQCPDELKVLIQGCWHAEASLRPLFSDICKSLRRLRCSLMTCSLMVGVESVYHDGDIHCLAPPSLEVPKKKQGPVTRRLRAAPLTRPRKRASSPSDNMDEGSRHESGFTSTENSSSIMMGDYFLSSNSSSGTVGEAEKAEALKLASMLGKKKICLR</sequence>
<dbReference type="PANTHER" id="PTHR44329">
    <property type="entry name" value="SERINE/THREONINE-PROTEIN KINASE TNNI3K-RELATED"/>
    <property type="match status" value="1"/>
</dbReference>
<dbReference type="AlphaFoldDB" id="A0A7I4F5C1"/>
<dbReference type="EMBL" id="ABEU02000015">
    <property type="status" value="NOT_ANNOTATED_CDS"/>
    <property type="molecule type" value="Genomic_DNA"/>
</dbReference>
<dbReference type="GO" id="GO:0007165">
    <property type="term" value="P:signal transduction"/>
    <property type="evidence" value="ECO:0000318"/>
    <property type="project" value="GO_Central"/>
</dbReference>
<evidence type="ECO:0000313" key="4">
    <source>
        <dbReference type="Proteomes" id="UP000006727"/>
    </source>
</evidence>
<dbReference type="PROSITE" id="PS00108">
    <property type="entry name" value="PROTEIN_KINASE_ST"/>
    <property type="match status" value="1"/>
</dbReference>
<dbReference type="SUPFAM" id="SSF56112">
    <property type="entry name" value="Protein kinase-like (PK-like)"/>
    <property type="match status" value="1"/>
</dbReference>
<dbReference type="GeneID" id="112292929"/>
<gene>
    <name evidence="3" type="primary">LOC112292929</name>
</gene>
<evidence type="ECO:0000259" key="2">
    <source>
        <dbReference type="PROSITE" id="PS50011"/>
    </source>
</evidence>
<reference evidence="3 4" key="1">
    <citation type="journal article" date="2008" name="Science">
        <title>The Physcomitrella genome reveals evolutionary insights into the conquest of land by plants.</title>
        <authorList>
            <person name="Rensing S."/>
            <person name="Lang D."/>
            <person name="Zimmer A."/>
            <person name="Terry A."/>
            <person name="Salamov A."/>
            <person name="Shapiro H."/>
            <person name="Nishiyama T."/>
            <person name="Perroud P.-F."/>
            <person name="Lindquist E."/>
            <person name="Kamisugi Y."/>
            <person name="Tanahashi T."/>
            <person name="Sakakibara K."/>
            <person name="Fujita T."/>
            <person name="Oishi K."/>
            <person name="Shin-I T."/>
            <person name="Kuroki Y."/>
            <person name="Toyoda A."/>
            <person name="Suzuki Y."/>
            <person name="Hashimoto A."/>
            <person name="Yamaguchi K."/>
            <person name="Sugano A."/>
            <person name="Kohara Y."/>
            <person name="Fujiyama A."/>
            <person name="Anterola A."/>
            <person name="Aoki S."/>
            <person name="Ashton N."/>
            <person name="Barbazuk W.B."/>
            <person name="Barker E."/>
            <person name="Bennetzen J."/>
            <person name="Bezanilla M."/>
            <person name="Blankenship R."/>
            <person name="Cho S.H."/>
            <person name="Dutcher S."/>
            <person name="Estelle M."/>
            <person name="Fawcett J.A."/>
            <person name="Gundlach H."/>
            <person name="Hanada K."/>
            <person name="Heyl A."/>
            <person name="Hicks K.A."/>
            <person name="Hugh J."/>
            <person name="Lohr M."/>
            <person name="Mayer K."/>
            <person name="Melkozernov A."/>
            <person name="Murata T."/>
            <person name="Nelson D."/>
            <person name="Pils B."/>
            <person name="Prigge M."/>
            <person name="Reiss B."/>
            <person name="Renner T."/>
            <person name="Rombauts S."/>
            <person name="Rushton P."/>
            <person name="Sanderfoot A."/>
            <person name="Schween G."/>
            <person name="Shiu S.-H."/>
            <person name="Stueber K."/>
            <person name="Theodoulou F.L."/>
            <person name="Tu H."/>
            <person name="Van de Peer Y."/>
            <person name="Verrier P.J."/>
            <person name="Waters E."/>
            <person name="Wood A."/>
            <person name="Yang L."/>
            <person name="Cove D."/>
            <person name="Cuming A."/>
            <person name="Hasebe M."/>
            <person name="Lucas S."/>
            <person name="Mishler D.B."/>
            <person name="Reski R."/>
            <person name="Grigoriev I."/>
            <person name="Quatrano R.S."/>
            <person name="Boore J.L."/>
        </authorList>
    </citation>
    <scope>NUCLEOTIDE SEQUENCE [LARGE SCALE GENOMIC DNA]</scope>
    <source>
        <strain evidence="3 4">cv. Gransden 2004</strain>
    </source>
</reference>
<dbReference type="PROSITE" id="PS50011">
    <property type="entry name" value="PROTEIN_KINASE_DOM"/>
    <property type="match status" value="1"/>
</dbReference>
<evidence type="ECO:0000256" key="1">
    <source>
        <dbReference type="SAM" id="MobiDB-lite"/>
    </source>
</evidence>
<name>A0A7I4F5C1_PHYPA</name>
<dbReference type="OrthoDB" id="4062651at2759"/>